<evidence type="ECO:0000313" key="1">
    <source>
        <dbReference type="EMBL" id="JAH42564.1"/>
    </source>
</evidence>
<reference evidence="1" key="1">
    <citation type="submission" date="2014-11" db="EMBL/GenBank/DDBJ databases">
        <authorList>
            <person name="Amaro Gonzalez C."/>
        </authorList>
    </citation>
    <scope>NUCLEOTIDE SEQUENCE</scope>
</reference>
<proteinExistence type="predicted"/>
<dbReference type="AlphaFoldDB" id="A0A0E9SMG6"/>
<protein>
    <submittedName>
        <fullName evidence="1">Uncharacterized protein</fullName>
    </submittedName>
</protein>
<dbReference type="EMBL" id="GBXM01066013">
    <property type="protein sequence ID" value="JAH42564.1"/>
    <property type="molecule type" value="Transcribed_RNA"/>
</dbReference>
<sequence>MKDFSISEFQFCSAPSIQILISIGN</sequence>
<organism evidence="1">
    <name type="scientific">Anguilla anguilla</name>
    <name type="common">European freshwater eel</name>
    <name type="synonym">Muraena anguilla</name>
    <dbReference type="NCBI Taxonomy" id="7936"/>
    <lineage>
        <taxon>Eukaryota</taxon>
        <taxon>Metazoa</taxon>
        <taxon>Chordata</taxon>
        <taxon>Craniata</taxon>
        <taxon>Vertebrata</taxon>
        <taxon>Euteleostomi</taxon>
        <taxon>Actinopterygii</taxon>
        <taxon>Neopterygii</taxon>
        <taxon>Teleostei</taxon>
        <taxon>Anguilliformes</taxon>
        <taxon>Anguillidae</taxon>
        <taxon>Anguilla</taxon>
    </lineage>
</organism>
<reference evidence="1" key="2">
    <citation type="journal article" date="2015" name="Fish Shellfish Immunol.">
        <title>Early steps in the European eel (Anguilla anguilla)-Vibrio vulnificus interaction in the gills: Role of the RtxA13 toxin.</title>
        <authorList>
            <person name="Callol A."/>
            <person name="Pajuelo D."/>
            <person name="Ebbesson L."/>
            <person name="Teles M."/>
            <person name="MacKenzie S."/>
            <person name="Amaro C."/>
        </authorList>
    </citation>
    <scope>NUCLEOTIDE SEQUENCE</scope>
</reference>
<name>A0A0E9SMG6_ANGAN</name>
<accession>A0A0E9SMG6</accession>